<comment type="caution">
    <text evidence="2">The sequence shown here is derived from an EMBL/GenBank/DDBJ whole genome shotgun (WGS) entry which is preliminary data.</text>
</comment>
<dbReference type="GeneID" id="72000306"/>
<feature type="signal peptide" evidence="1">
    <location>
        <begin position="1"/>
        <end position="20"/>
    </location>
</feature>
<keyword evidence="1" id="KW-0732">Signal</keyword>
<feature type="chain" id="PRO_5047131720" evidence="1">
    <location>
        <begin position="21"/>
        <end position="71"/>
    </location>
</feature>
<proteinExistence type="predicted"/>
<dbReference type="Proteomes" id="UP000814176">
    <property type="component" value="Unassembled WGS sequence"/>
</dbReference>
<evidence type="ECO:0000313" key="2">
    <source>
        <dbReference type="EMBL" id="KAH9837273.1"/>
    </source>
</evidence>
<sequence>MKLTLAFALRAVTTLQAVSAAPAIEKRTGEVYQFPPEDFDSKREGREVYTFPPDLDNRARGRRVLYSPPGD</sequence>
<keyword evidence="3" id="KW-1185">Reference proteome</keyword>
<dbReference type="EMBL" id="JADCUA010000009">
    <property type="protein sequence ID" value="KAH9837273.1"/>
    <property type="molecule type" value="Genomic_DNA"/>
</dbReference>
<dbReference type="RefSeq" id="XP_047779442.1">
    <property type="nucleotide sequence ID" value="XM_047919574.1"/>
</dbReference>
<accession>A0ABQ8KHC9</accession>
<evidence type="ECO:0000313" key="3">
    <source>
        <dbReference type="Proteomes" id="UP000814176"/>
    </source>
</evidence>
<reference evidence="2 3" key="1">
    <citation type="journal article" date="2021" name="Environ. Microbiol.">
        <title>Gene family expansions and transcriptome signatures uncover fungal adaptations to wood decay.</title>
        <authorList>
            <person name="Hage H."/>
            <person name="Miyauchi S."/>
            <person name="Viragh M."/>
            <person name="Drula E."/>
            <person name="Min B."/>
            <person name="Chaduli D."/>
            <person name="Navarro D."/>
            <person name="Favel A."/>
            <person name="Norest M."/>
            <person name="Lesage-Meessen L."/>
            <person name="Balint B."/>
            <person name="Merenyi Z."/>
            <person name="de Eugenio L."/>
            <person name="Morin E."/>
            <person name="Martinez A.T."/>
            <person name="Baldrian P."/>
            <person name="Stursova M."/>
            <person name="Martinez M.J."/>
            <person name="Novotny C."/>
            <person name="Magnuson J.K."/>
            <person name="Spatafora J.W."/>
            <person name="Maurice S."/>
            <person name="Pangilinan J."/>
            <person name="Andreopoulos W."/>
            <person name="LaButti K."/>
            <person name="Hundley H."/>
            <person name="Na H."/>
            <person name="Kuo A."/>
            <person name="Barry K."/>
            <person name="Lipzen A."/>
            <person name="Henrissat B."/>
            <person name="Riley R."/>
            <person name="Ahrendt S."/>
            <person name="Nagy L.G."/>
            <person name="Grigoriev I.V."/>
            <person name="Martin F."/>
            <person name="Rosso M.N."/>
        </authorList>
    </citation>
    <scope>NUCLEOTIDE SEQUENCE [LARGE SCALE GENOMIC DNA]</scope>
    <source>
        <strain evidence="2 3">CIRM-BRFM 1785</strain>
    </source>
</reference>
<protein>
    <submittedName>
        <fullName evidence="2">Uncharacterized protein</fullName>
    </submittedName>
</protein>
<evidence type="ECO:0000256" key="1">
    <source>
        <dbReference type="SAM" id="SignalP"/>
    </source>
</evidence>
<gene>
    <name evidence="2" type="ORF">C8Q71DRAFT_593839</name>
</gene>
<name>A0ABQ8KHC9_9APHY</name>
<organism evidence="2 3">
    <name type="scientific">Rhodofomes roseus</name>
    <dbReference type="NCBI Taxonomy" id="34475"/>
    <lineage>
        <taxon>Eukaryota</taxon>
        <taxon>Fungi</taxon>
        <taxon>Dikarya</taxon>
        <taxon>Basidiomycota</taxon>
        <taxon>Agaricomycotina</taxon>
        <taxon>Agaricomycetes</taxon>
        <taxon>Polyporales</taxon>
        <taxon>Rhodofomes</taxon>
    </lineage>
</organism>